<dbReference type="PROSITE" id="PS50123">
    <property type="entry name" value="CHER"/>
    <property type="match status" value="1"/>
</dbReference>
<dbReference type="InterPro" id="IPR000780">
    <property type="entry name" value="CheR_MeTrfase"/>
</dbReference>
<dbReference type="GO" id="GO:0008983">
    <property type="term" value="F:protein-glutamate O-methyltransferase activity"/>
    <property type="evidence" value="ECO:0007669"/>
    <property type="project" value="UniProtKB-EC"/>
</dbReference>
<dbReference type="InterPro" id="IPR050903">
    <property type="entry name" value="Bact_Chemotaxis_MeTrfase"/>
</dbReference>
<evidence type="ECO:0000256" key="6">
    <source>
        <dbReference type="PIRSR" id="PIRSR000410-1"/>
    </source>
</evidence>
<dbReference type="Proteomes" id="UP000254603">
    <property type="component" value="Unassembled WGS sequence"/>
</dbReference>
<dbReference type="InterPro" id="IPR036804">
    <property type="entry name" value="CheR_N_sf"/>
</dbReference>
<keyword evidence="2 5" id="KW-0489">Methyltransferase</keyword>
<dbReference type="EMBL" id="CP065725">
    <property type="protein sequence ID" value="QPT39099.1"/>
    <property type="molecule type" value="Genomic_DNA"/>
</dbReference>
<feature type="domain" description="CheR-type methyltransferase" evidence="7">
    <location>
        <begin position="3"/>
        <end position="274"/>
    </location>
</feature>
<feature type="binding site" evidence="6">
    <location>
        <position position="142"/>
    </location>
    <ligand>
        <name>S-adenosyl-L-methionine</name>
        <dbReference type="ChEBI" id="CHEBI:59789"/>
    </ligand>
</feature>
<name>A0A378XFK0_9BURK</name>
<dbReference type="InterPro" id="IPR026024">
    <property type="entry name" value="Chemotaxis_MeTrfase_CheR"/>
</dbReference>
<accession>A0A378XFK0</accession>
<dbReference type="EMBL" id="UGSB01000001">
    <property type="protein sequence ID" value="SUA54795.1"/>
    <property type="molecule type" value="Genomic_DNA"/>
</dbReference>
<keyword evidence="3 5" id="KW-0808">Transferase</keyword>
<dbReference type="OrthoDB" id="9816309at2"/>
<evidence type="ECO:0000313" key="9">
    <source>
        <dbReference type="EMBL" id="SUA54795.1"/>
    </source>
</evidence>
<dbReference type="Proteomes" id="UP000594903">
    <property type="component" value="Chromosome"/>
</dbReference>
<dbReference type="PANTHER" id="PTHR24422:SF19">
    <property type="entry name" value="CHEMOTAXIS PROTEIN METHYLTRANSFERASE"/>
    <property type="match status" value="1"/>
</dbReference>
<dbReference type="SMART" id="SM00138">
    <property type="entry name" value="MeTrc"/>
    <property type="match status" value="1"/>
</dbReference>
<dbReference type="EC" id="2.1.1.80" evidence="5"/>
<feature type="binding site" evidence="6">
    <location>
        <position position="117"/>
    </location>
    <ligand>
        <name>S-adenosyl-L-methionine</name>
        <dbReference type="ChEBI" id="CHEBI:59789"/>
    </ligand>
</feature>
<dbReference type="CDD" id="cd02440">
    <property type="entry name" value="AdoMet_MTases"/>
    <property type="match status" value="1"/>
</dbReference>
<feature type="binding site" evidence="6">
    <location>
        <begin position="218"/>
        <end position="219"/>
    </location>
    <ligand>
        <name>S-adenosyl-L-methionine</name>
        <dbReference type="ChEBI" id="CHEBI:59789"/>
    </ligand>
</feature>
<reference evidence="9 10" key="1">
    <citation type="submission" date="2018-06" db="EMBL/GenBank/DDBJ databases">
        <authorList>
            <consortium name="Pathogen Informatics"/>
            <person name="Doyle S."/>
        </authorList>
    </citation>
    <scope>NUCLEOTIDE SEQUENCE [LARGE SCALE GENOMIC DNA]</scope>
    <source>
        <strain evidence="9 10">NCTC11997</strain>
    </source>
</reference>
<feature type="binding site" evidence="6">
    <location>
        <position position="80"/>
    </location>
    <ligand>
        <name>S-adenosyl-L-methionine</name>
        <dbReference type="ChEBI" id="CHEBI:59789"/>
    </ligand>
</feature>
<gene>
    <name evidence="9" type="primary">cheR</name>
    <name evidence="8" type="ORF">I6G29_07800</name>
    <name evidence="9" type="ORF">NCTC11997_01621</name>
</gene>
<dbReference type="InterPro" id="IPR029063">
    <property type="entry name" value="SAM-dependent_MTases_sf"/>
</dbReference>
<evidence type="ECO:0000313" key="8">
    <source>
        <dbReference type="EMBL" id="QPT39099.1"/>
    </source>
</evidence>
<organism evidence="9 10">
    <name type="scientific">Oligella ureolytica</name>
    <dbReference type="NCBI Taxonomy" id="90244"/>
    <lineage>
        <taxon>Bacteria</taxon>
        <taxon>Pseudomonadati</taxon>
        <taxon>Pseudomonadota</taxon>
        <taxon>Betaproteobacteria</taxon>
        <taxon>Burkholderiales</taxon>
        <taxon>Alcaligenaceae</taxon>
        <taxon>Oligella</taxon>
    </lineage>
</organism>
<dbReference type="PRINTS" id="PR00996">
    <property type="entry name" value="CHERMTFRASE"/>
</dbReference>
<dbReference type="STRING" id="1122619.GCA_000373745_00821"/>
<comment type="function">
    <text evidence="5">Methylation of the membrane-bound methyl-accepting chemotaxis proteins (MCP) to form gamma-glutamyl methyl ester residues in MCP.</text>
</comment>
<dbReference type="GO" id="GO:0032259">
    <property type="term" value="P:methylation"/>
    <property type="evidence" value="ECO:0007669"/>
    <property type="project" value="UniProtKB-KW"/>
</dbReference>
<dbReference type="Gene3D" id="3.40.50.150">
    <property type="entry name" value="Vaccinia Virus protein VP39"/>
    <property type="match status" value="1"/>
</dbReference>
<dbReference type="RefSeq" id="WP_018574002.1">
    <property type="nucleotide sequence ID" value="NZ_CP065725.1"/>
</dbReference>
<dbReference type="Pfam" id="PF01739">
    <property type="entry name" value="CheR"/>
    <property type="match status" value="1"/>
</dbReference>
<dbReference type="Gene3D" id="1.10.155.10">
    <property type="entry name" value="Chemotaxis receptor methyltransferase CheR, N-terminal domain"/>
    <property type="match status" value="1"/>
</dbReference>
<keyword evidence="4 5" id="KW-0949">S-adenosyl-L-methionine</keyword>
<dbReference type="InterPro" id="IPR022642">
    <property type="entry name" value="CheR_C"/>
</dbReference>
<evidence type="ECO:0000313" key="10">
    <source>
        <dbReference type="Proteomes" id="UP000254603"/>
    </source>
</evidence>
<evidence type="ECO:0000256" key="1">
    <source>
        <dbReference type="ARBA" id="ARBA00001541"/>
    </source>
</evidence>
<feature type="binding site" evidence="6">
    <location>
        <begin position="200"/>
        <end position="201"/>
    </location>
    <ligand>
        <name>S-adenosyl-L-methionine</name>
        <dbReference type="ChEBI" id="CHEBI:59789"/>
    </ligand>
</feature>
<dbReference type="PANTHER" id="PTHR24422">
    <property type="entry name" value="CHEMOTAXIS PROTEIN METHYLTRANSFERASE"/>
    <property type="match status" value="1"/>
</dbReference>
<feature type="binding site" evidence="6">
    <location>
        <position position="86"/>
    </location>
    <ligand>
        <name>S-adenosyl-L-methionine</name>
        <dbReference type="ChEBI" id="CHEBI:59789"/>
    </ligand>
</feature>
<protein>
    <recommendedName>
        <fullName evidence="5">Chemotaxis protein methyltransferase</fullName>
        <ecNumber evidence="5">2.1.1.80</ecNumber>
    </recommendedName>
</protein>
<evidence type="ECO:0000259" key="7">
    <source>
        <dbReference type="PROSITE" id="PS50123"/>
    </source>
</evidence>
<sequence length="274" mass="30795">MDMLTAQAGVTGGQVERAMQLLQQCTGIIVGEHKMKSSQRLLFGLCKQYGFSSIDAFLNEIANNDKHPVWESFINAFTINHTAFFREPHHFEMLAQYLEKHRTNCEMWCAAASTGQEPYSMAMVLNEVLGEHTVCPVITATDIDSNALKRARAGVYNLGELNGVSPERLKRHFLRGVNSFEGKARVKPALASRVEFSELNLISPSWPHKNLFDVIFCRNTMIYFDRDTQIRLIAGFARVMKPGGLLFIGHSETLASVTDKFTLLGQTVYQRNSS</sequence>
<keyword evidence="11" id="KW-1185">Reference proteome</keyword>
<dbReference type="AlphaFoldDB" id="A0A378XFK0"/>
<evidence type="ECO:0000313" key="11">
    <source>
        <dbReference type="Proteomes" id="UP000594903"/>
    </source>
</evidence>
<dbReference type="PIRSF" id="PIRSF000410">
    <property type="entry name" value="CheR"/>
    <property type="match status" value="1"/>
</dbReference>
<evidence type="ECO:0000256" key="5">
    <source>
        <dbReference type="PIRNR" id="PIRNR000410"/>
    </source>
</evidence>
<dbReference type="SUPFAM" id="SSF53335">
    <property type="entry name" value="S-adenosyl-L-methionine-dependent methyltransferases"/>
    <property type="match status" value="1"/>
</dbReference>
<comment type="catalytic activity">
    <reaction evidence="1 5">
        <text>L-glutamyl-[protein] + S-adenosyl-L-methionine = [protein]-L-glutamate 5-O-methyl ester + S-adenosyl-L-homocysteine</text>
        <dbReference type="Rhea" id="RHEA:24452"/>
        <dbReference type="Rhea" id="RHEA-COMP:10208"/>
        <dbReference type="Rhea" id="RHEA-COMP:10311"/>
        <dbReference type="ChEBI" id="CHEBI:29973"/>
        <dbReference type="ChEBI" id="CHEBI:57856"/>
        <dbReference type="ChEBI" id="CHEBI:59789"/>
        <dbReference type="ChEBI" id="CHEBI:82795"/>
        <dbReference type="EC" id="2.1.1.80"/>
    </reaction>
</comment>
<reference evidence="8 11" key="2">
    <citation type="submission" date="2020-12" db="EMBL/GenBank/DDBJ databases">
        <title>FDA dAtabase for Regulatory Grade micrObial Sequences (FDA-ARGOS): Supporting development and validation of Infectious Disease Dx tests.</title>
        <authorList>
            <person name="Sproer C."/>
            <person name="Gronow S."/>
            <person name="Severitt S."/>
            <person name="Schroder I."/>
            <person name="Tallon L."/>
            <person name="Sadzewicz L."/>
            <person name="Zhao X."/>
            <person name="Boylan J."/>
            <person name="Ott S."/>
            <person name="Bowen H."/>
            <person name="Vavikolanu K."/>
            <person name="Mehta A."/>
            <person name="Aluvathingal J."/>
            <person name="Nadendla S."/>
            <person name="Lowell S."/>
            <person name="Myers T."/>
            <person name="Yan Y."/>
            <person name="Sichtig H."/>
        </authorList>
    </citation>
    <scope>NUCLEOTIDE SEQUENCE [LARGE SCALE GENOMIC DNA]</scope>
    <source>
        <strain evidence="8 11">FDAARGOS_872</strain>
    </source>
</reference>
<evidence type="ECO:0000256" key="2">
    <source>
        <dbReference type="ARBA" id="ARBA00022603"/>
    </source>
</evidence>
<dbReference type="SUPFAM" id="SSF47757">
    <property type="entry name" value="Chemotaxis receptor methyltransferase CheR, N-terminal domain"/>
    <property type="match status" value="1"/>
</dbReference>
<evidence type="ECO:0000256" key="4">
    <source>
        <dbReference type="ARBA" id="ARBA00022691"/>
    </source>
</evidence>
<evidence type="ECO:0000256" key="3">
    <source>
        <dbReference type="ARBA" id="ARBA00022679"/>
    </source>
</evidence>
<proteinExistence type="predicted"/>
<feature type="binding site" evidence="6">
    <location>
        <position position="82"/>
    </location>
    <ligand>
        <name>S-adenosyl-L-methionine</name>
        <dbReference type="ChEBI" id="CHEBI:59789"/>
    </ligand>
</feature>